<proteinExistence type="inferred from homology"/>
<keyword evidence="8" id="KW-0732">Signal</keyword>
<dbReference type="SUPFAM" id="SSF55895">
    <property type="entry name" value="Ribonuclease Rh-like"/>
    <property type="match status" value="1"/>
</dbReference>
<dbReference type="GO" id="GO:0005576">
    <property type="term" value="C:extracellular region"/>
    <property type="evidence" value="ECO:0000318"/>
    <property type="project" value="GO_Central"/>
</dbReference>
<dbReference type="InterPro" id="IPR001568">
    <property type="entry name" value="RNase_T2-like"/>
</dbReference>
<reference evidence="10" key="2">
    <citation type="submission" date="2025-08" db="UniProtKB">
        <authorList>
            <consortium name="RefSeq"/>
        </authorList>
    </citation>
    <scope>IDENTIFICATION</scope>
    <source>
        <tissue evidence="10">Leaf</tissue>
    </source>
</reference>
<feature type="signal peptide" evidence="8">
    <location>
        <begin position="1"/>
        <end position="23"/>
    </location>
</feature>
<dbReference type="RefSeq" id="XP_016443725.1">
    <property type="nucleotide sequence ID" value="XM_016588239.2"/>
</dbReference>
<dbReference type="GO" id="GO:0006401">
    <property type="term" value="P:RNA catabolic process"/>
    <property type="evidence" value="ECO:0000318"/>
    <property type="project" value="GO_Central"/>
</dbReference>
<reference evidence="9" key="1">
    <citation type="journal article" date="2014" name="Nat. Commun.">
        <title>The tobacco genome sequence and its comparison with those of tomato and potato.</title>
        <authorList>
            <person name="Sierro N."/>
            <person name="Battey J.N."/>
            <person name="Ouadi S."/>
            <person name="Bakaher N."/>
            <person name="Bovet L."/>
            <person name="Willig A."/>
            <person name="Goepfert S."/>
            <person name="Peitsch M.C."/>
            <person name="Ivanov N.V."/>
        </authorList>
    </citation>
    <scope>NUCLEOTIDE SEQUENCE [LARGE SCALE GENOMIC DNA]</scope>
</reference>
<protein>
    <submittedName>
        <fullName evidence="10">Extracellular ribonuclease LE-like isoform X1</fullName>
    </submittedName>
</protein>
<dbReference type="STRING" id="4097.A0A1S3XV28"/>
<feature type="chain" id="PRO_5010306641" evidence="8">
    <location>
        <begin position="24"/>
        <end position="247"/>
    </location>
</feature>
<dbReference type="RefSeq" id="XP_016443725.1">
    <property type="nucleotide sequence ID" value="XM_016588239.1"/>
</dbReference>
<evidence type="ECO:0000256" key="2">
    <source>
        <dbReference type="ARBA" id="ARBA00022722"/>
    </source>
</evidence>
<gene>
    <name evidence="10" type="primary">LOC107769065</name>
</gene>
<evidence type="ECO:0000256" key="8">
    <source>
        <dbReference type="SAM" id="SignalP"/>
    </source>
</evidence>
<accession>A0A1S3XV28</accession>
<keyword evidence="5" id="KW-1015">Disulfide bond</keyword>
<name>A0A1S3XV28_TOBAC</name>
<dbReference type="InterPro" id="IPR036430">
    <property type="entry name" value="RNase_T2-like_sf"/>
</dbReference>
<keyword evidence="4" id="KW-0378">Hydrolase</keyword>
<dbReference type="AlphaFoldDB" id="A0A1S3XV28"/>
<evidence type="ECO:0000256" key="7">
    <source>
        <dbReference type="RuleBase" id="RU004328"/>
    </source>
</evidence>
<evidence type="ECO:0000313" key="10">
    <source>
        <dbReference type="RefSeq" id="XP_016443725.1"/>
    </source>
</evidence>
<dbReference type="GO" id="GO:0016787">
    <property type="term" value="F:hydrolase activity"/>
    <property type="evidence" value="ECO:0007669"/>
    <property type="project" value="UniProtKB-KW"/>
</dbReference>
<dbReference type="Proteomes" id="UP000790787">
    <property type="component" value="Chromosome 16"/>
</dbReference>
<dbReference type="PANTHER" id="PTHR11240">
    <property type="entry name" value="RIBONUCLEASE T2"/>
    <property type="match status" value="1"/>
</dbReference>
<organism evidence="9 10">
    <name type="scientific">Nicotiana tabacum</name>
    <name type="common">Common tobacco</name>
    <dbReference type="NCBI Taxonomy" id="4097"/>
    <lineage>
        <taxon>Eukaryota</taxon>
        <taxon>Viridiplantae</taxon>
        <taxon>Streptophyta</taxon>
        <taxon>Embryophyta</taxon>
        <taxon>Tracheophyta</taxon>
        <taxon>Spermatophyta</taxon>
        <taxon>Magnoliopsida</taxon>
        <taxon>eudicotyledons</taxon>
        <taxon>Gunneridae</taxon>
        <taxon>Pentapetalae</taxon>
        <taxon>asterids</taxon>
        <taxon>lamiids</taxon>
        <taxon>Solanales</taxon>
        <taxon>Solanaceae</taxon>
        <taxon>Nicotianoideae</taxon>
        <taxon>Nicotianeae</taxon>
        <taxon>Nicotiana</taxon>
    </lineage>
</organism>
<evidence type="ECO:0000256" key="6">
    <source>
        <dbReference type="ARBA" id="ARBA00023239"/>
    </source>
</evidence>
<dbReference type="Pfam" id="PF00445">
    <property type="entry name" value="Ribonuclease_T2"/>
    <property type="match status" value="1"/>
</dbReference>
<dbReference type="PANTHER" id="PTHR11240:SF75">
    <property type="entry name" value="RIBONUCLEASE 3"/>
    <property type="match status" value="1"/>
</dbReference>
<dbReference type="InterPro" id="IPR033697">
    <property type="entry name" value="Ribonuclease_T2_eukaryotic"/>
</dbReference>
<dbReference type="GO" id="GO:0004521">
    <property type="term" value="F:RNA endonuclease activity"/>
    <property type="evidence" value="ECO:0000318"/>
    <property type="project" value="GO_Central"/>
</dbReference>
<dbReference type="PaxDb" id="4097-A0A1S3XV28"/>
<keyword evidence="9" id="KW-1185">Reference proteome</keyword>
<dbReference type="GO" id="GO:0033897">
    <property type="term" value="F:ribonuclease T2 activity"/>
    <property type="evidence" value="ECO:0007669"/>
    <property type="project" value="InterPro"/>
</dbReference>
<evidence type="ECO:0000256" key="5">
    <source>
        <dbReference type="ARBA" id="ARBA00023157"/>
    </source>
</evidence>
<dbReference type="OMA" id="KFMQDEL"/>
<evidence type="ECO:0000256" key="3">
    <source>
        <dbReference type="ARBA" id="ARBA00022759"/>
    </source>
</evidence>
<sequence length="247" mass="28157">MRSIKFVLVKLVIFQCITLLVHAKDLDFYRLTLQWNPAACYNRIIGKCCNTTTGRPAEDFGIAGLWPSYNNLTYPENCNKAGPYDETQISDLLSSMQKNWPKISCPSNNGTSLWAKEWKERGTCSRLNMHSYFETALDLKEKLNLIQDVKRYGLEPNGQFYHWRHINAAIKLAIGHVIAIECNLGLTADSQFYRVHICVDKSGSDFIDCPINLTEISETTCSSSTKWSGYDTDSVLEERSAYSWARK</sequence>
<keyword evidence="6" id="KW-0456">Lyase</keyword>
<evidence type="ECO:0000256" key="1">
    <source>
        <dbReference type="ARBA" id="ARBA00007469"/>
    </source>
</evidence>
<dbReference type="CDD" id="cd01061">
    <property type="entry name" value="RNase_T2_euk"/>
    <property type="match status" value="1"/>
</dbReference>
<dbReference type="Gene3D" id="3.90.730.10">
    <property type="entry name" value="Ribonuclease T2-like"/>
    <property type="match status" value="1"/>
</dbReference>
<keyword evidence="3" id="KW-0255">Endonuclease</keyword>
<keyword evidence="2" id="KW-0540">Nuclease</keyword>
<dbReference type="GeneID" id="107769065"/>
<dbReference type="KEGG" id="nta:107769065"/>
<comment type="similarity">
    <text evidence="1 7">Belongs to the RNase T2 family.</text>
</comment>
<dbReference type="OrthoDB" id="435754at2759"/>
<dbReference type="SMR" id="A0A1S3XV28"/>
<dbReference type="GO" id="GO:0003723">
    <property type="term" value="F:RNA binding"/>
    <property type="evidence" value="ECO:0007669"/>
    <property type="project" value="InterPro"/>
</dbReference>
<evidence type="ECO:0000313" key="9">
    <source>
        <dbReference type="Proteomes" id="UP000790787"/>
    </source>
</evidence>
<evidence type="ECO:0000256" key="4">
    <source>
        <dbReference type="ARBA" id="ARBA00022801"/>
    </source>
</evidence>